<name>A0A2K5M0I6_CERAT</name>
<dbReference type="Ensembl" id="ENSCATT00000042885.1">
    <property type="protein sequence ID" value="ENSCATP00000018706.1"/>
    <property type="gene ID" value="ENSCATG00000033173.1"/>
</dbReference>
<reference evidence="1" key="2">
    <citation type="submission" date="2025-09" db="UniProtKB">
        <authorList>
            <consortium name="Ensembl"/>
        </authorList>
    </citation>
    <scope>IDENTIFICATION</scope>
</reference>
<keyword evidence="2" id="KW-1185">Reference proteome</keyword>
<dbReference type="OMA" id="GWWAWES"/>
<evidence type="ECO:0000313" key="2">
    <source>
        <dbReference type="Proteomes" id="UP000233060"/>
    </source>
</evidence>
<proteinExistence type="predicted"/>
<protein>
    <submittedName>
        <fullName evidence="1">Uncharacterized protein</fullName>
    </submittedName>
</protein>
<reference evidence="1" key="1">
    <citation type="submission" date="2025-08" db="UniProtKB">
        <authorList>
            <consortium name="Ensembl"/>
        </authorList>
    </citation>
    <scope>IDENTIFICATION</scope>
</reference>
<dbReference type="Bgee" id="ENSCATG00000033173">
    <property type="expression patterns" value="Expressed in multicellular organism"/>
</dbReference>
<organism evidence="1 2">
    <name type="scientific">Cercocebus atys</name>
    <name type="common">Sooty mangabey</name>
    <name type="synonym">Cercocebus torquatus atys</name>
    <dbReference type="NCBI Taxonomy" id="9531"/>
    <lineage>
        <taxon>Eukaryota</taxon>
        <taxon>Metazoa</taxon>
        <taxon>Chordata</taxon>
        <taxon>Craniata</taxon>
        <taxon>Vertebrata</taxon>
        <taxon>Euteleostomi</taxon>
        <taxon>Mammalia</taxon>
        <taxon>Eutheria</taxon>
        <taxon>Euarchontoglires</taxon>
        <taxon>Primates</taxon>
        <taxon>Haplorrhini</taxon>
        <taxon>Catarrhini</taxon>
        <taxon>Cercopithecidae</taxon>
        <taxon>Cercopithecinae</taxon>
        <taxon>Cercocebus</taxon>
    </lineage>
</organism>
<dbReference type="Proteomes" id="UP000233060">
    <property type="component" value="Unassembled WGS sequence"/>
</dbReference>
<dbReference type="AlphaFoldDB" id="A0A2K5M0I6"/>
<accession>A0A2K5M0I6</accession>
<sequence>MTSSEMEPSGSTRDCVAKSIGGKTRLVPWPQGFLGRGHSEEATVGSAHQSWARRASKQPGMHGWWAWESQGRLLLSENDCPRDPWWASWMPSGPCDSDDTRAAAFEWVQVHGKAWCFPAWPWRKLGGLASGEDRSQDTRQPSKCRGCCSPRQWCQAPGDVSIGAGGDMFTGIYETPA</sequence>
<evidence type="ECO:0000313" key="1">
    <source>
        <dbReference type="Ensembl" id="ENSCATP00000018706.1"/>
    </source>
</evidence>